<evidence type="ECO:0000259" key="6">
    <source>
        <dbReference type="Pfam" id="PF00294"/>
    </source>
</evidence>
<keyword evidence="4" id="KW-0418">Kinase</keyword>
<dbReference type="InterPro" id="IPR002173">
    <property type="entry name" value="Carboh/pur_kinase_PfkB_CS"/>
</dbReference>
<evidence type="ECO:0000313" key="7">
    <source>
        <dbReference type="EMBL" id="TFV97979.1"/>
    </source>
</evidence>
<dbReference type="AlphaFoldDB" id="A0A4Y9QZR1"/>
<dbReference type="Proteomes" id="UP000298127">
    <property type="component" value="Unassembled WGS sequence"/>
</dbReference>
<dbReference type="SUPFAM" id="SSF53613">
    <property type="entry name" value="Ribokinase-like"/>
    <property type="match status" value="1"/>
</dbReference>
<evidence type="ECO:0000256" key="2">
    <source>
        <dbReference type="ARBA" id="ARBA00022679"/>
    </source>
</evidence>
<feature type="domain" description="Carbohydrate kinase PfkB" evidence="6">
    <location>
        <begin position="36"/>
        <end position="304"/>
    </location>
</feature>
<dbReference type="Gene3D" id="3.40.1190.20">
    <property type="match status" value="1"/>
</dbReference>
<evidence type="ECO:0000313" key="8">
    <source>
        <dbReference type="Proteomes" id="UP000298127"/>
    </source>
</evidence>
<keyword evidence="2" id="KW-0808">Transferase</keyword>
<dbReference type="PANTHER" id="PTHR43085">
    <property type="entry name" value="HEXOKINASE FAMILY MEMBER"/>
    <property type="match status" value="1"/>
</dbReference>
<organism evidence="7 8">
    <name type="scientific">Orlajensenia leifsoniae</name>
    <dbReference type="NCBI Taxonomy" id="2561933"/>
    <lineage>
        <taxon>Bacteria</taxon>
        <taxon>Bacillati</taxon>
        <taxon>Actinomycetota</taxon>
        <taxon>Actinomycetes</taxon>
        <taxon>Micrococcales</taxon>
        <taxon>Microbacteriaceae</taxon>
        <taxon>Orlajensenia</taxon>
    </lineage>
</organism>
<dbReference type="PROSITE" id="PS00583">
    <property type="entry name" value="PFKB_KINASES_1"/>
    <property type="match status" value="1"/>
</dbReference>
<comment type="similarity">
    <text evidence="1">Belongs to the carbohydrate kinase PfkB family.</text>
</comment>
<sequence length="310" mass="31788">MPSADAASVPETVRVTEPRVVVIGDALIDEMRDAAGSRDYVGGAALNVAVGLSVLGVPTTLLAMVGDDESGDLIRGHLAAYGVELIASDAPLGSARAVSDRTNGEPRYAFNDSAKSRRFPLDGDARTAIDAAPLVVVSCFPFDDTAQTDALLEALSTGERRLIVDPNPRSGMLADRDAFLANFVRVAADSLLSKVGDEDAELLLGDSVDEFASRLLDAGAASVLATAGSKGAAVRLPDGRTVTAGIAQLPGAVIDTMGAGDATLSATVRDIAQSGLPESDEEWADLLADAMLIAAATCRAEGALLRVPSV</sequence>
<dbReference type="Pfam" id="PF00294">
    <property type="entry name" value="PfkB"/>
    <property type="match status" value="1"/>
</dbReference>
<gene>
    <name evidence="7" type="ORF">E4M00_07965</name>
</gene>
<dbReference type="InterPro" id="IPR029056">
    <property type="entry name" value="Ribokinase-like"/>
</dbReference>
<dbReference type="PANTHER" id="PTHR43085:SF1">
    <property type="entry name" value="PSEUDOURIDINE KINASE-RELATED"/>
    <property type="match status" value="1"/>
</dbReference>
<proteinExistence type="inferred from homology"/>
<dbReference type="GO" id="GO:0005524">
    <property type="term" value="F:ATP binding"/>
    <property type="evidence" value="ECO:0007669"/>
    <property type="project" value="UniProtKB-KW"/>
</dbReference>
<dbReference type="GO" id="GO:0016301">
    <property type="term" value="F:kinase activity"/>
    <property type="evidence" value="ECO:0007669"/>
    <property type="project" value="UniProtKB-KW"/>
</dbReference>
<dbReference type="EMBL" id="SPQZ01000003">
    <property type="protein sequence ID" value="TFV97979.1"/>
    <property type="molecule type" value="Genomic_DNA"/>
</dbReference>
<protein>
    <recommendedName>
        <fullName evidence="6">Carbohydrate kinase PfkB domain-containing protein</fullName>
    </recommendedName>
</protein>
<evidence type="ECO:0000256" key="4">
    <source>
        <dbReference type="ARBA" id="ARBA00022777"/>
    </source>
</evidence>
<comment type="caution">
    <text evidence="7">The sequence shown here is derived from an EMBL/GenBank/DDBJ whole genome shotgun (WGS) entry which is preliminary data.</text>
</comment>
<reference evidence="7 8" key="1">
    <citation type="journal article" date="2018" name="J. Microbiol.">
        <title>Leifsonia flava sp. nov., a novel actinobacterium isolated from the rhizosphere of Aquilegia viridiflora.</title>
        <authorList>
            <person name="Cai Y."/>
            <person name="Tao W.Z."/>
            <person name="Ma Y.J."/>
            <person name="Cheng J."/>
            <person name="Zhang M.Y."/>
            <person name="Zhang Y.X."/>
        </authorList>
    </citation>
    <scope>NUCLEOTIDE SEQUENCE [LARGE SCALE GENOMIC DNA]</scope>
    <source>
        <strain evidence="7 8">SYP-B2174</strain>
    </source>
</reference>
<keyword evidence="3" id="KW-0547">Nucleotide-binding</keyword>
<keyword evidence="5" id="KW-0067">ATP-binding</keyword>
<accession>A0A4Y9QZR1</accession>
<dbReference type="InterPro" id="IPR050306">
    <property type="entry name" value="PfkB_Carbo_kinase"/>
</dbReference>
<name>A0A4Y9QZR1_9MICO</name>
<dbReference type="RefSeq" id="WP_135119994.1">
    <property type="nucleotide sequence ID" value="NZ_SPQZ01000003.1"/>
</dbReference>
<evidence type="ECO:0000256" key="5">
    <source>
        <dbReference type="ARBA" id="ARBA00022840"/>
    </source>
</evidence>
<evidence type="ECO:0000256" key="3">
    <source>
        <dbReference type="ARBA" id="ARBA00022741"/>
    </source>
</evidence>
<dbReference type="InterPro" id="IPR011611">
    <property type="entry name" value="PfkB_dom"/>
</dbReference>
<evidence type="ECO:0000256" key="1">
    <source>
        <dbReference type="ARBA" id="ARBA00010688"/>
    </source>
</evidence>
<keyword evidence="8" id="KW-1185">Reference proteome</keyword>